<dbReference type="KEGG" id="ahg:AHOG_02160"/>
<evidence type="ECO:0000256" key="1">
    <source>
        <dbReference type="ARBA" id="ARBA00004651"/>
    </source>
</evidence>
<feature type="transmembrane region" description="Helical" evidence="6">
    <location>
        <begin position="113"/>
        <end position="134"/>
    </location>
</feature>
<feature type="transmembrane region" description="Helical" evidence="6">
    <location>
        <begin position="58"/>
        <end position="76"/>
    </location>
</feature>
<keyword evidence="4 6" id="KW-0472">Membrane</keyword>
<dbReference type="InterPro" id="IPR036259">
    <property type="entry name" value="MFS_trans_sf"/>
</dbReference>
<dbReference type="AlphaFoldDB" id="A0A221VX21"/>
<evidence type="ECO:0000256" key="6">
    <source>
        <dbReference type="SAM" id="Phobius"/>
    </source>
</evidence>
<evidence type="ECO:0000313" key="8">
    <source>
        <dbReference type="EMBL" id="ASO18096.1"/>
    </source>
</evidence>
<keyword evidence="9" id="KW-1185">Reference proteome</keyword>
<feature type="domain" description="Major facilitator superfamily (MFS) profile" evidence="7">
    <location>
        <begin position="22"/>
        <end position="468"/>
    </location>
</feature>
<evidence type="ECO:0000256" key="2">
    <source>
        <dbReference type="ARBA" id="ARBA00022692"/>
    </source>
</evidence>
<dbReference type="Gene3D" id="1.20.1720.10">
    <property type="entry name" value="Multidrug resistance protein D"/>
    <property type="match status" value="1"/>
</dbReference>
<keyword evidence="3 6" id="KW-1133">Transmembrane helix</keyword>
<feature type="region of interest" description="Disordered" evidence="5">
    <location>
        <begin position="470"/>
        <end position="496"/>
    </location>
</feature>
<feature type="transmembrane region" description="Helical" evidence="6">
    <location>
        <begin position="339"/>
        <end position="359"/>
    </location>
</feature>
<dbReference type="EMBL" id="CP022521">
    <property type="protein sequence ID" value="ASO18096.1"/>
    <property type="molecule type" value="Genomic_DNA"/>
</dbReference>
<dbReference type="OrthoDB" id="7375466at2"/>
<evidence type="ECO:0000256" key="5">
    <source>
        <dbReference type="SAM" id="MobiDB-lite"/>
    </source>
</evidence>
<dbReference type="GO" id="GO:0005886">
    <property type="term" value="C:plasma membrane"/>
    <property type="evidence" value="ECO:0007669"/>
    <property type="project" value="UniProtKB-SubCell"/>
</dbReference>
<evidence type="ECO:0000259" key="7">
    <source>
        <dbReference type="PROSITE" id="PS50850"/>
    </source>
</evidence>
<feature type="transmembrane region" description="Helical" evidence="6">
    <location>
        <begin position="21"/>
        <end position="46"/>
    </location>
</feature>
<dbReference type="Proteomes" id="UP000204221">
    <property type="component" value="Chromosome"/>
</dbReference>
<evidence type="ECO:0000256" key="3">
    <source>
        <dbReference type="ARBA" id="ARBA00022989"/>
    </source>
</evidence>
<dbReference type="RefSeq" id="WP_093944077.1">
    <property type="nucleotide sequence ID" value="NZ_CP022521.1"/>
</dbReference>
<feature type="transmembrane region" description="Helical" evidence="6">
    <location>
        <begin position="213"/>
        <end position="230"/>
    </location>
</feature>
<dbReference type="PANTHER" id="PTHR42718:SF42">
    <property type="entry name" value="EXPORT PROTEIN"/>
    <property type="match status" value="1"/>
</dbReference>
<gene>
    <name evidence="8" type="primary">stp1</name>
    <name evidence="8" type="ORF">AHOG_02160</name>
</gene>
<dbReference type="InterPro" id="IPR011701">
    <property type="entry name" value="MFS"/>
</dbReference>
<feature type="transmembrane region" description="Helical" evidence="6">
    <location>
        <begin position="305"/>
        <end position="327"/>
    </location>
</feature>
<feature type="transmembrane region" description="Helical" evidence="6">
    <location>
        <begin position="146"/>
        <end position="168"/>
    </location>
</feature>
<keyword evidence="2 6" id="KW-0812">Transmembrane</keyword>
<accession>A0A221VX21</accession>
<proteinExistence type="predicted"/>
<feature type="transmembrane region" description="Helical" evidence="6">
    <location>
        <begin position="88"/>
        <end position="107"/>
    </location>
</feature>
<organism evidence="8 9">
    <name type="scientific">Actinoalloteichus hoggarensis</name>
    <dbReference type="NCBI Taxonomy" id="1470176"/>
    <lineage>
        <taxon>Bacteria</taxon>
        <taxon>Bacillati</taxon>
        <taxon>Actinomycetota</taxon>
        <taxon>Actinomycetes</taxon>
        <taxon>Pseudonocardiales</taxon>
        <taxon>Pseudonocardiaceae</taxon>
        <taxon>Actinoalloteichus</taxon>
    </lineage>
</organism>
<feature type="transmembrane region" description="Helical" evidence="6">
    <location>
        <begin position="236"/>
        <end position="255"/>
    </location>
</feature>
<protein>
    <submittedName>
        <fullName evidence="8">Multidrug resistance protein stp</fullName>
    </submittedName>
</protein>
<dbReference type="Pfam" id="PF07690">
    <property type="entry name" value="MFS_1"/>
    <property type="match status" value="1"/>
</dbReference>
<reference evidence="8 9" key="1">
    <citation type="submission" date="2017-07" db="EMBL/GenBank/DDBJ databases">
        <title>Complete genome sequence of Actinoalloteichus hoggarensis DSM 45943, type strain of Actinoalloteichus hoggarensis.</title>
        <authorList>
            <person name="Ruckert C."/>
            <person name="Nouioui I."/>
            <person name="Willmese J."/>
            <person name="van Wezel G."/>
            <person name="Klenk H.-P."/>
            <person name="Kalinowski J."/>
            <person name="Zotchev S.B."/>
        </authorList>
    </citation>
    <scope>NUCLEOTIDE SEQUENCE [LARGE SCALE GENOMIC DNA]</scope>
    <source>
        <strain evidence="8 9">DSM 45943</strain>
    </source>
</reference>
<evidence type="ECO:0000313" key="9">
    <source>
        <dbReference type="Proteomes" id="UP000204221"/>
    </source>
</evidence>
<feature type="transmembrane region" description="Helical" evidence="6">
    <location>
        <begin position="408"/>
        <end position="429"/>
    </location>
</feature>
<dbReference type="PROSITE" id="PS50850">
    <property type="entry name" value="MFS"/>
    <property type="match status" value="1"/>
</dbReference>
<dbReference type="Gene3D" id="1.20.1250.20">
    <property type="entry name" value="MFS general substrate transporter like domains"/>
    <property type="match status" value="1"/>
</dbReference>
<feature type="transmembrane region" description="Helical" evidence="6">
    <location>
        <begin position="371"/>
        <end position="396"/>
    </location>
</feature>
<name>A0A221VX21_9PSEU</name>
<dbReference type="CDD" id="cd17321">
    <property type="entry name" value="MFS_MMR_MDR_like"/>
    <property type="match status" value="1"/>
</dbReference>
<comment type="subcellular location">
    <subcellularLocation>
        <location evidence="1">Cell membrane</location>
        <topology evidence="1">Multi-pass membrane protein</topology>
    </subcellularLocation>
</comment>
<evidence type="ECO:0000256" key="4">
    <source>
        <dbReference type="ARBA" id="ARBA00023136"/>
    </source>
</evidence>
<dbReference type="GO" id="GO:0022857">
    <property type="term" value="F:transmembrane transporter activity"/>
    <property type="evidence" value="ECO:0007669"/>
    <property type="project" value="InterPro"/>
</dbReference>
<dbReference type="InterPro" id="IPR020846">
    <property type="entry name" value="MFS_dom"/>
</dbReference>
<feature type="transmembrane region" description="Helical" evidence="6">
    <location>
        <begin position="276"/>
        <end position="299"/>
    </location>
</feature>
<dbReference type="PANTHER" id="PTHR42718">
    <property type="entry name" value="MAJOR FACILITATOR SUPERFAMILY MULTIDRUG TRANSPORTER MFSC"/>
    <property type="match status" value="1"/>
</dbReference>
<sequence length="496" mass="50360">MAAGASAHPEQARLDTTAGRLILLATVLGSAIAGIDATVVNVALPALGRDLDADFADLQWTVNGYTLTLASFILLGGSLGDRYGRRRIFVIGVVWFAVASALCAAATGVEMLVASRILQGVGGALLTPGSLALISASFHRDDRARAVGAWSGFGGIATAVGPFLGGWLVEGPGWRWIFLLNLPLAAAVVILVLRKVPESRDPAAAPRLDLSGGLLGVLGLGGVSLALIAADDGFSATVAVGAVVGIAALAGLVTVERRGRYPMLPPEVFANRQFTSANVVTAAVYAALGGVFFLLVVQLQVAAGFSPILAGTALLPVTVIMLLLSARIGGLADRMGPKLFLSGGPLLAAGGVLLMLRIGPESSYARDVLPAVIVFGLGLSLIVAPLTATVLAAAETRHAGVASGVNNAIARASGLLAVAVLPMAAGIGGDDYEDAATFTRGFHIAMVLAAALLAVGGIIAALLISDRPRRPGGTRPRGHYCAIDGPPVQAGRRRGR</sequence>
<feature type="transmembrane region" description="Helical" evidence="6">
    <location>
        <begin position="441"/>
        <end position="465"/>
    </location>
</feature>
<dbReference type="SUPFAM" id="SSF103473">
    <property type="entry name" value="MFS general substrate transporter"/>
    <property type="match status" value="1"/>
</dbReference>
<feature type="transmembrane region" description="Helical" evidence="6">
    <location>
        <begin position="174"/>
        <end position="193"/>
    </location>
</feature>